<dbReference type="Pfam" id="PF00719">
    <property type="entry name" value="Pyrophosphatase"/>
    <property type="match status" value="1"/>
</dbReference>
<dbReference type="RefSeq" id="WP_095660693.1">
    <property type="nucleotide sequence ID" value="NZ_BAAAKB010000001.1"/>
</dbReference>
<feature type="binding site" evidence="7">
    <location>
        <position position="89"/>
    </location>
    <ligand>
        <name>Mg(2+)</name>
        <dbReference type="ChEBI" id="CHEBI:18420"/>
        <label>3</label>
    </ligand>
</feature>
<feature type="binding site" evidence="7">
    <location>
        <position position="84"/>
    </location>
    <ligand>
        <name>Mg(2+)</name>
        <dbReference type="ChEBI" id="CHEBI:18420"/>
        <label>3</label>
    </ligand>
</feature>
<keyword evidence="4 7" id="KW-0378">Hydrolase</keyword>
<dbReference type="PANTHER" id="PTHR10286">
    <property type="entry name" value="INORGANIC PYROPHOSPHATASE"/>
    <property type="match status" value="1"/>
</dbReference>
<feature type="binding site" evidence="7">
    <location>
        <position position="57"/>
    </location>
    <ligand>
        <name>Mg(2+)</name>
        <dbReference type="ChEBI" id="CHEBI:18420"/>
        <label>1</label>
    </ligand>
</feature>
<dbReference type="Proteomes" id="UP000217209">
    <property type="component" value="Chromosome"/>
</dbReference>
<accession>A0A1Q2HZ33</accession>
<proteinExistence type="inferred from homology"/>
<evidence type="ECO:0000256" key="2">
    <source>
        <dbReference type="ARBA" id="ARBA00022490"/>
    </source>
</evidence>
<feature type="binding site" evidence="7">
    <location>
        <position position="89"/>
    </location>
    <ligand>
        <name>Mg(2+)</name>
        <dbReference type="ChEBI" id="CHEBI:18420"/>
        <label>1</label>
    </ligand>
</feature>
<keyword evidence="2 7" id="KW-0963">Cytoplasm</keyword>
<dbReference type="Gene3D" id="3.90.80.10">
    <property type="entry name" value="Inorganic pyrophosphatase"/>
    <property type="match status" value="1"/>
</dbReference>
<organism evidence="8 9">
    <name type="scientific">Corynebacterium glaucum</name>
    <dbReference type="NCBI Taxonomy" id="187491"/>
    <lineage>
        <taxon>Bacteria</taxon>
        <taxon>Bacillati</taxon>
        <taxon>Actinomycetota</taxon>
        <taxon>Actinomycetes</taxon>
        <taxon>Mycobacteriales</taxon>
        <taxon>Corynebacteriaceae</taxon>
        <taxon>Corynebacterium</taxon>
    </lineage>
</organism>
<dbReference type="HAMAP" id="MF_00209">
    <property type="entry name" value="Inorganic_PPase"/>
    <property type="match status" value="1"/>
</dbReference>
<keyword evidence="3 7" id="KW-0479">Metal-binding</keyword>
<comment type="similarity">
    <text evidence="7">Belongs to the PPase family.</text>
</comment>
<feature type="binding site" evidence="7">
    <location>
        <position position="30"/>
    </location>
    <ligand>
        <name>substrate</name>
    </ligand>
</feature>
<comment type="cofactor">
    <cofactor evidence="1 7">
        <name>Mg(2+)</name>
        <dbReference type="ChEBI" id="CHEBI:18420"/>
    </cofactor>
</comment>
<dbReference type="GO" id="GO:0000287">
    <property type="term" value="F:magnesium ion binding"/>
    <property type="evidence" value="ECO:0007669"/>
    <property type="project" value="UniProtKB-UniRule"/>
</dbReference>
<sequence length="177" mass="19884">MAIEVIIEIPKGSRNKYEVDHETGRIFLDRYLFTPMAYPLDYGFIEDSLADDGDPLDALVITPEPVFPGVTVIARPIGVFKMTDEAGGDDKLLCVLDDVRYESFQDISDIDDFTKDEIEHFFVHYKDLEPGKSVQGSGWGDRAEAESILQAALDAYKRVGDNSREGLEEEKEAKTEN</sequence>
<dbReference type="InterPro" id="IPR008162">
    <property type="entry name" value="Pyrophosphatase"/>
</dbReference>
<keyword evidence="9" id="KW-1185">Reference proteome</keyword>
<protein>
    <recommendedName>
        <fullName evidence="7">Inorganic pyrophosphatase</fullName>
        <ecNumber evidence="7">3.6.1.1</ecNumber>
    </recommendedName>
    <alternativeName>
        <fullName evidence="7">Pyrophosphate phospho-hydrolase</fullName>
        <shortName evidence="7">PPase</shortName>
    </alternativeName>
</protein>
<dbReference type="EC" id="3.6.1.1" evidence="7"/>
<dbReference type="GO" id="GO:0006796">
    <property type="term" value="P:phosphate-containing compound metabolic process"/>
    <property type="evidence" value="ECO:0007669"/>
    <property type="project" value="InterPro"/>
</dbReference>
<evidence type="ECO:0000256" key="5">
    <source>
        <dbReference type="ARBA" id="ARBA00022842"/>
    </source>
</evidence>
<keyword evidence="5 7" id="KW-0460">Magnesium</keyword>
<dbReference type="GO" id="GO:0004427">
    <property type="term" value="F:inorganic diphosphate phosphatase activity"/>
    <property type="evidence" value="ECO:0007669"/>
    <property type="project" value="UniProtKB-UniRule"/>
</dbReference>
<feature type="binding site" evidence="7">
    <location>
        <position position="125"/>
    </location>
    <ligand>
        <name>substrate</name>
    </ligand>
</feature>
<feature type="binding site" evidence="7">
    <location>
        <position position="16"/>
    </location>
    <ligand>
        <name>substrate</name>
    </ligand>
</feature>
<dbReference type="KEGG" id="cgv:CGLAU_10795"/>
<comment type="catalytic activity">
    <reaction evidence="6 7">
        <text>diphosphate + H2O = 2 phosphate + H(+)</text>
        <dbReference type="Rhea" id="RHEA:24576"/>
        <dbReference type="ChEBI" id="CHEBI:15377"/>
        <dbReference type="ChEBI" id="CHEBI:15378"/>
        <dbReference type="ChEBI" id="CHEBI:33019"/>
        <dbReference type="ChEBI" id="CHEBI:43474"/>
        <dbReference type="EC" id="3.6.1.1"/>
    </reaction>
</comment>
<evidence type="ECO:0000313" key="9">
    <source>
        <dbReference type="Proteomes" id="UP000217209"/>
    </source>
</evidence>
<dbReference type="AlphaFoldDB" id="A0A1Q2HZ33"/>
<feature type="binding site" evidence="7">
    <location>
        <position position="8"/>
    </location>
    <ligand>
        <name>Mg(2+)</name>
        <dbReference type="ChEBI" id="CHEBI:18420"/>
        <label>2</label>
    </ligand>
</feature>
<dbReference type="InterPro" id="IPR036649">
    <property type="entry name" value="Pyrophosphatase_sf"/>
</dbReference>
<reference evidence="8 9" key="1">
    <citation type="submission" date="2016-12" db="EMBL/GenBank/DDBJ databases">
        <authorList>
            <person name="Song W.-J."/>
            <person name="Kurnit D.M."/>
        </authorList>
    </citation>
    <scope>NUCLEOTIDE SEQUENCE [LARGE SCALE GENOMIC DNA]</scope>
    <source>
        <strain evidence="8 9">DSM 30827</strain>
    </source>
</reference>
<dbReference type="PROSITE" id="PS00387">
    <property type="entry name" value="PPASE"/>
    <property type="match status" value="1"/>
</dbReference>
<feature type="binding site" evidence="7">
    <location>
        <position position="42"/>
    </location>
    <ligand>
        <name>substrate</name>
    </ligand>
</feature>
<evidence type="ECO:0000313" key="8">
    <source>
        <dbReference type="EMBL" id="AQQ16093.1"/>
    </source>
</evidence>
<feature type="binding site" evidence="7">
    <location>
        <position position="52"/>
    </location>
    <ligand>
        <name>Mg(2+)</name>
        <dbReference type="ChEBI" id="CHEBI:18420"/>
        <label>1</label>
    </ligand>
</feature>
<name>A0A1Q2HZ33_9CORY</name>
<dbReference type="CDD" id="cd00412">
    <property type="entry name" value="pyrophosphatase"/>
    <property type="match status" value="1"/>
</dbReference>
<dbReference type="SUPFAM" id="SSF50324">
    <property type="entry name" value="Inorganic pyrophosphatase"/>
    <property type="match status" value="1"/>
</dbReference>
<evidence type="ECO:0000256" key="1">
    <source>
        <dbReference type="ARBA" id="ARBA00001946"/>
    </source>
</evidence>
<evidence type="ECO:0000256" key="4">
    <source>
        <dbReference type="ARBA" id="ARBA00022801"/>
    </source>
</evidence>
<dbReference type="GO" id="GO:0005737">
    <property type="term" value="C:cytoplasm"/>
    <property type="evidence" value="ECO:0007669"/>
    <property type="project" value="UniProtKB-SubCell"/>
</dbReference>
<comment type="function">
    <text evidence="7">Catalyzes the hydrolysis of inorganic pyrophosphate (PPi) forming two phosphate ions.</text>
</comment>
<feature type="binding site" evidence="7">
    <location>
        <position position="57"/>
    </location>
    <ligand>
        <name>Mg(2+)</name>
        <dbReference type="ChEBI" id="CHEBI:18420"/>
        <label>2</label>
    </ligand>
</feature>
<feature type="active site" description="Proton acceptor" evidence="7">
    <location>
        <position position="89"/>
    </location>
</feature>
<evidence type="ECO:0000256" key="3">
    <source>
        <dbReference type="ARBA" id="ARBA00022723"/>
    </source>
</evidence>
<dbReference type="EMBL" id="CP019688">
    <property type="protein sequence ID" value="AQQ16093.1"/>
    <property type="molecule type" value="Genomic_DNA"/>
</dbReference>
<dbReference type="FunFam" id="3.90.80.10:FF:000003">
    <property type="entry name" value="Inorganic pyrophosphatase"/>
    <property type="match status" value="1"/>
</dbReference>
<gene>
    <name evidence="7 8" type="primary">ppa</name>
    <name evidence="8" type="ORF">CGLAU_10795</name>
</gene>
<evidence type="ECO:0000256" key="6">
    <source>
        <dbReference type="ARBA" id="ARBA00047820"/>
    </source>
</evidence>
<evidence type="ECO:0000256" key="7">
    <source>
        <dbReference type="HAMAP-Rule" id="MF_00209"/>
    </source>
</evidence>
<comment type="subunit">
    <text evidence="7">Homohexamer.</text>
</comment>
<dbReference type="OrthoDB" id="5187599at2"/>
<comment type="subcellular location">
    <subcellularLocation>
        <location evidence="7">Cytoplasm</location>
    </subcellularLocation>
</comment>